<keyword evidence="3" id="KW-1185">Reference proteome</keyword>
<feature type="region of interest" description="Disordered" evidence="1">
    <location>
        <begin position="238"/>
        <end position="272"/>
    </location>
</feature>
<dbReference type="EMBL" id="JACXAD010000011">
    <property type="protein sequence ID" value="MBD2768443.1"/>
    <property type="molecule type" value="Genomic_DNA"/>
</dbReference>
<feature type="region of interest" description="Disordered" evidence="1">
    <location>
        <begin position="108"/>
        <end position="174"/>
    </location>
</feature>
<comment type="caution">
    <text evidence="2">The sequence shown here is derived from an EMBL/GenBank/DDBJ whole genome shotgun (WGS) entry which is preliminary data.</text>
</comment>
<gene>
    <name evidence="2" type="ORF">IC235_11135</name>
</gene>
<protein>
    <submittedName>
        <fullName evidence="2">Uncharacterized protein</fullName>
    </submittedName>
</protein>
<organism evidence="2 3">
    <name type="scientific">Hymenobacter montanus</name>
    <dbReference type="NCBI Taxonomy" id="2771359"/>
    <lineage>
        <taxon>Bacteria</taxon>
        <taxon>Pseudomonadati</taxon>
        <taxon>Bacteroidota</taxon>
        <taxon>Cytophagia</taxon>
        <taxon>Cytophagales</taxon>
        <taxon>Hymenobacteraceae</taxon>
        <taxon>Hymenobacter</taxon>
    </lineage>
</organism>
<proteinExistence type="predicted"/>
<accession>A0A927GJF7</accession>
<feature type="compositionally biased region" description="Low complexity" evidence="1">
    <location>
        <begin position="240"/>
        <end position="263"/>
    </location>
</feature>
<evidence type="ECO:0000313" key="2">
    <source>
        <dbReference type="EMBL" id="MBD2768443.1"/>
    </source>
</evidence>
<sequence>MKLPALQFYPGDWHKDQGVQALSLEERGAWFELLLMMHDSDERGVLLVNGKPMPEAVIARRLGLVNQTANQILTTLLEFGVASKRESDGAVFCRRMVKDEKLRLLRTEAGRKGGNPNLLNQKSKQKPTTVVKQKSTPSSSFTTSVNRERGTAKAAPPAPQTSGLEKHPNVGKKKGTALARPTLAEIEAYAESEHGAEARAEAAPFFDHFESNGWRVAGKTPMVNWQASFRNWLRRRPQFAPAATTGRAGAGPAATPTRARSAPKPNDPKRYS</sequence>
<evidence type="ECO:0000256" key="1">
    <source>
        <dbReference type="SAM" id="MobiDB-lite"/>
    </source>
</evidence>
<name>A0A927GJF7_9BACT</name>
<dbReference type="Proteomes" id="UP000612233">
    <property type="component" value="Unassembled WGS sequence"/>
</dbReference>
<dbReference type="AlphaFoldDB" id="A0A927GJF7"/>
<reference evidence="2" key="1">
    <citation type="submission" date="2020-09" db="EMBL/GenBank/DDBJ databases">
        <authorList>
            <person name="Kim M.K."/>
        </authorList>
    </citation>
    <scope>NUCLEOTIDE SEQUENCE</scope>
    <source>
        <strain evidence="2">BT664</strain>
    </source>
</reference>
<dbReference type="RefSeq" id="WP_191005259.1">
    <property type="nucleotide sequence ID" value="NZ_JACXAD010000011.1"/>
</dbReference>
<evidence type="ECO:0000313" key="3">
    <source>
        <dbReference type="Proteomes" id="UP000612233"/>
    </source>
</evidence>
<feature type="compositionally biased region" description="Polar residues" evidence="1">
    <location>
        <begin position="117"/>
        <end position="145"/>
    </location>
</feature>